<reference evidence="9 10" key="1">
    <citation type="journal article" date="2011" name="J. Bacteriol.">
        <title>Genome sequence of the mercury-methylating and pleomorphic Desulfovibrio africanus Strain Walvis Bay.</title>
        <authorList>
            <person name="Brown S.D."/>
            <person name="Wall J.D."/>
            <person name="Kucken A.M."/>
            <person name="Gilmour C.C."/>
            <person name="Podar M."/>
            <person name="Brandt C.C."/>
            <person name="Teshima H."/>
            <person name="Detter J.C."/>
            <person name="Han C.S."/>
            <person name="Land M.L."/>
            <person name="Lucas S."/>
            <person name="Han J."/>
            <person name="Pennacchio L."/>
            <person name="Nolan M."/>
            <person name="Pitluck S."/>
            <person name="Woyke T."/>
            <person name="Goodwin L."/>
            <person name="Palumbo A.V."/>
            <person name="Elias D.A."/>
        </authorList>
    </citation>
    <scope>NUCLEOTIDE SEQUENCE [LARGE SCALE GENOMIC DNA]</scope>
    <source>
        <strain evidence="9 10">Walvis Bay</strain>
    </source>
</reference>
<dbReference type="HOGENOM" id="CLU_106166_0_0_7"/>
<feature type="transmembrane region" description="Helical" evidence="6">
    <location>
        <begin position="41"/>
        <end position="62"/>
    </location>
</feature>
<feature type="transmembrane region" description="Helical" evidence="6">
    <location>
        <begin position="68"/>
        <end position="88"/>
    </location>
</feature>
<dbReference type="eggNOG" id="COG4843">
    <property type="taxonomic scope" value="Bacteria"/>
</dbReference>
<dbReference type="STRING" id="690850.Desaf_3777"/>
<dbReference type="Pfam" id="PF18955">
    <property type="entry name" value="DUF5698"/>
    <property type="match status" value="1"/>
</dbReference>
<evidence type="ECO:0000256" key="5">
    <source>
        <dbReference type="ARBA" id="ARBA00023136"/>
    </source>
</evidence>
<dbReference type="KEGG" id="daf:Desaf_3777"/>
<dbReference type="Pfam" id="PF10035">
    <property type="entry name" value="DUF2179"/>
    <property type="match status" value="1"/>
</dbReference>
<dbReference type="InterPro" id="IPR044035">
    <property type="entry name" value="DUF5698"/>
</dbReference>
<evidence type="ECO:0000256" key="6">
    <source>
        <dbReference type="SAM" id="Phobius"/>
    </source>
</evidence>
<dbReference type="CDD" id="cd16381">
    <property type="entry name" value="YitT_C_like_1"/>
    <property type="match status" value="1"/>
</dbReference>
<dbReference type="AlphaFoldDB" id="F3Z024"/>
<comment type="subcellular location">
    <subcellularLocation>
        <location evidence="1">Cell membrane</location>
        <topology evidence="1">Multi-pass membrane protein</topology>
    </subcellularLocation>
</comment>
<keyword evidence="10" id="KW-1185">Reference proteome</keyword>
<evidence type="ECO:0000259" key="7">
    <source>
        <dbReference type="Pfam" id="PF10035"/>
    </source>
</evidence>
<dbReference type="PANTHER" id="PTHR40060:SF1">
    <property type="entry name" value="UPF0316 PROTEIN YEBE"/>
    <property type="match status" value="1"/>
</dbReference>
<evidence type="ECO:0000256" key="4">
    <source>
        <dbReference type="ARBA" id="ARBA00022989"/>
    </source>
</evidence>
<keyword evidence="3 6" id="KW-0812">Transmembrane</keyword>
<feature type="domain" description="DUF2179" evidence="7">
    <location>
        <begin position="120"/>
        <end position="170"/>
    </location>
</feature>
<dbReference type="InterPro" id="IPR022930">
    <property type="entry name" value="UPF0316"/>
</dbReference>
<dbReference type="EMBL" id="CP003221">
    <property type="protein sequence ID" value="EGJ52053.1"/>
    <property type="molecule type" value="Genomic_DNA"/>
</dbReference>
<accession>F3Z024</accession>
<gene>
    <name evidence="9" type="ORF">Desaf_3777</name>
</gene>
<evidence type="ECO:0000313" key="9">
    <source>
        <dbReference type="EMBL" id="EGJ52053.1"/>
    </source>
</evidence>
<dbReference type="Proteomes" id="UP000007844">
    <property type="component" value="Chromosome"/>
</dbReference>
<evidence type="ECO:0000313" key="10">
    <source>
        <dbReference type="Proteomes" id="UP000007844"/>
    </source>
</evidence>
<keyword evidence="2" id="KW-1003">Cell membrane</keyword>
<dbReference type="PANTHER" id="PTHR40060">
    <property type="entry name" value="UPF0316 PROTEIN YEBE"/>
    <property type="match status" value="1"/>
</dbReference>
<keyword evidence="5 6" id="KW-0472">Membrane</keyword>
<evidence type="ECO:0000256" key="2">
    <source>
        <dbReference type="ARBA" id="ARBA00022475"/>
    </source>
</evidence>
<dbReference type="InterPro" id="IPR015867">
    <property type="entry name" value="N-reg_PII/ATP_PRibTrfase_C"/>
</dbReference>
<dbReference type="InterPro" id="IPR019264">
    <property type="entry name" value="DUF2179"/>
</dbReference>
<evidence type="ECO:0000256" key="3">
    <source>
        <dbReference type="ARBA" id="ARBA00022692"/>
    </source>
</evidence>
<dbReference type="RefSeq" id="WP_005984407.1">
    <property type="nucleotide sequence ID" value="NC_016629.1"/>
</dbReference>
<keyword evidence="4 6" id="KW-1133">Transmembrane helix</keyword>
<proteinExistence type="predicted"/>
<feature type="transmembrane region" description="Helical" evidence="6">
    <location>
        <begin position="6"/>
        <end position="29"/>
    </location>
</feature>
<feature type="domain" description="DUF5698" evidence="8">
    <location>
        <begin position="28"/>
        <end position="86"/>
    </location>
</feature>
<organism evidence="9 10">
    <name type="scientific">Desulfocurvibacter africanus subsp. africanus str. Walvis Bay</name>
    <dbReference type="NCBI Taxonomy" id="690850"/>
    <lineage>
        <taxon>Bacteria</taxon>
        <taxon>Pseudomonadati</taxon>
        <taxon>Thermodesulfobacteriota</taxon>
        <taxon>Desulfovibrionia</taxon>
        <taxon>Desulfovibrionales</taxon>
        <taxon>Desulfovibrionaceae</taxon>
        <taxon>Desulfocurvibacter</taxon>
    </lineage>
</organism>
<dbReference type="GO" id="GO:0005886">
    <property type="term" value="C:plasma membrane"/>
    <property type="evidence" value="ECO:0007669"/>
    <property type="project" value="UniProtKB-SubCell"/>
</dbReference>
<sequence length="191" mass="20796">MDFGLDLATLLTGLAIFCLRICDVSLGTVRTISTVHGRTKVAFFLGLVEITIWITVISTVVSKIADKPILGLFYAVGFSTGNVVGIMLERKLALGTMIIRVITPGESGLLTAERLRNAGHAVTVYHGEGMAGPVLTLYIACRRRDVDRILAQVRATDPKAFYITEQAGSVSKIYRPTMQPSTGWRAILKKK</sequence>
<name>F3Z024_DESAF</name>
<dbReference type="Gene3D" id="3.30.70.120">
    <property type="match status" value="1"/>
</dbReference>
<protein>
    <submittedName>
        <fullName evidence="9">Uncharacterized protein</fullName>
    </submittedName>
</protein>
<evidence type="ECO:0000256" key="1">
    <source>
        <dbReference type="ARBA" id="ARBA00004651"/>
    </source>
</evidence>
<evidence type="ECO:0000259" key="8">
    <source>
        <dbReference type="Pfam" id="PF18955"/>
    </source>
</evidence>
<dbReference type="NCBIfam" id="NF003191">
    <property type="entry name" value="PRK04164.1-2"/>
    <property type="match status" value="1"/>
</dbReference>